<protein>
    <submittedName>
        <fullName evidence="1">Uncharacterized protein</fullName>
    </submittedName>
</protein>
<organism evidence="1 2">
    <name type="scientific">Ciceribacter lividus</name>
    <dbReference type="NCBI Taxonomy" id="1197950"/>
    <lineage>
        <taxon>Bacteria</taxon>
        <taxon>Pseudomonadati</taxon>
        <taxon>Pseudomonadota</taxon>
        <taxon>Alphaproteobacteria</taxon>
        <taxon>Hyphomicrobiales</taxon>
        <taxon>Rhizobiaceae</taxon>
        <taxon>Ciceribacter</taxon>
    </lineage>
</organism>
<proteinExistence type="predicted"/>
<name>A0A6I7HLB1_9HYPH</name>
<reference evidence="1 2" key="1">
    <citation type="submission" date="2018-07" db="EMBL/GenBank/DDBJ databases">
        <title>Genomic Encyclopedia of Type Strains, Phase IV (KMG-IV): sequencing the most valuable type-strain genomes for metagenomic binning, comparative biology and taxonomic classification.</title>
        <authorList>
            <person name="Goeker M."/>
        </authorList>
    </citation>
    <scope>NUCLEOTIDE SEQUENCE [LARGE SCALE GENOMIC DNA]</scope>
    <source>
        <strain evidence="1 2">DSM 25528</strain>
    </source>
</reference>
<dbReference type="EMBL" id="QPIX01000005">
    <property type="protein sequence ID" value="RCW24678.1"/>
    <property type="molecule type" value="Genomic_DNA"/>
</dbReference>
<sequence>MHFDKATIEKLLGIEAYDRLLRKLSGGTANPVGYEFELFNCAYEVIMYAYAFSVDEAAEFNTSAHHPAEVLVTQGAFAFVDDVVVDTPEITVFYQIKHVEDLTWTPELKSDFDRQKTLMDQTSRAYRLVLVTHRQDRAKALHVSESKYLPETVWVAFRSPDGPTIGEKARELMLCVQSEGNAHLVQWMIELAWMKGPRSETAAHTLARASELSRGAVKEFASSEQSLLQCISRIIAFDNEIEILKLYADGHKISYHLRWDENEFEGFVVIRNWCAFERRLLEETPTSARDLIMMAMQEEQL</sequence>
<accession>A0A6I7HLB1</accession>
<dbReference type="RefSeq" id="WP_147273522.1">
    <property type="nucleotide sequence ID" value="NZ_QPIX01000005.1"/>
</dbReference>
<gene>
    <name evidence="1" type="ORF">DFR48_10515</name>
</gene>
<dbReference type="AlphaFoldDB" id="A0A6I7HLB1"/>
<comment type="caution">
    <text evidence="1">The sequence shown here is derived from an EMBL/GenBank/DDBJ whole genome shotgun (WGS) entry which is preliminary data.</text>
</comment>
<keyword evidence="2" id="KW-1185">Reference proteome</keyword>
<evidence type="ECO:0000313" key="2">
    <source>
        <dbReference type="Proteomes" id="UP000252582"/>
    </source>
</evidence>
<dbReference type="Proteomes" id="UP000252582">
    <property type="component" value="Unassembled WGS sequence"/>
</dbReference>
<evidence type="ECO:0000313" key="1">
    <source>
        <dbReference type="EMBL" id="RCW24678.1"/>
    </source>
</evidence>